<feature type="signal peptide" evidence="3">
    <location>
        <begin position="1"/>
        <end position="22"/>
    </location>
</feature>
<keyword evidence="6" id="KW-1185">Reference proteome</keyword>
<comment type="caution">
    <text evidence="5">The sequence shown here is derived from an EMBL/GenBank/DDBJ whole genome shotgun (WGS) entry which is preliminary data.</text>
</comment>
<dbReference type="PROSITE" id="PS51257">
    <property type="entry name" value="PROKAR_LIPOPROTEIN"/>
    <property type="match status" value="1"/>
</dbReference>
<keyword evidence="3" id="KW-0732">Signal</keyword>
<feature type="domain" description="Glycine zipper 2TM" evidence="4">
    <location>
        <begin position="53"/>
        <end position="93"/>
    </location>
</feature>
<feature type="chain" id="PRO_5047366821" evidence="3">
    <location>
        <begin position="23"/>
        <end position="113"/>
    </location>
</feature>
<dbReference type="PANTHER" id="PTHR35603">
    <property type="match status" value="1"/>
</dbReference>
<gene>
    <name evidence="5" type="ORF">IGX34_15750</name>
</gene>
<dbReference type="PANTHER" id="PTHR35603:SF2">
    <property type="entry name" value="OUTER MEMBRANE LIPOPROTEIN"/>
    <property type="match status" value="1"/>
</dbReference>
<evidence type="ECO:0000256" key="2">
    <source>
        <dbReference type="ARBA" id="ARBA00023136"/>
    </source>
</evidence>
<name>A0ABR9GCS1_9GAMM</name>
<comment type="subcellular location">
    <subcellularLocation>
        <location evidence="1">Membrane</location>
    </subcellularLocation>
</comment>
<sequence length="113" mass="11560">MKSLSVFALAALLAGGCAGLHAQSTYSTPQSGTREVCHTVQVEDAPKDNHQIAGTAVGAVAGGLLGHTVGKGKGNLLATAGGVVAGGYAGKKVQENHQANHPTYHYEKRCHQE</sequence>
<keyword evidence="2" id="KW-0472">Membrane</keyword>
<evidence type="ECO:0000256" key="1">
    <source>
        <dbReference type="ARBA" id="ARBA00004370"/>
    </source>
</evidence>
<evidence type="ECO:0000256" key="3">
    <source>
        <dbReference type="SAM" id="SignalP"/>
    </source>
</evidence>
<evidence type="ECO:0000259" key="4">
    <source>
        <dbReference type="Pfam" id="PF05433"/>
    </source>
</evidence>
<dbReference type="EMBL" id="JACZZA010000010">
    <property type="protein sequence ID" value="MBE1161837.1"/>
    <property type="molecule type" value="Genomic_DNA"/>
</dbReference>
<dbReference type="Pfam" id="PF05433">
    <property type="entry name" value="Rick_17kDa_Anti"/>
    <property type="match status" value="1"/>
</dbReference>
<dbReference type="RefSeq" id="WP_192556681.1">
    <property type="nucleotide sequence ID" value="NZ_JACZZA010000010.1"/>
</dbReference>
<protein>
    <submittedName>
        <fullName evidence="5">Glycine zipper 2TM domain-containing protein</fullName>
    </submittedName>
</protein>
<dbReference type="InterPro" id="IPR008816">
    <property type="entry name" value="Gly_zipper_2TM_dom"/>
</dbReference>
<reference evidence="5 6" key="1">
    <citation type="submission" date="2020-09" db="EMBL/GenBank/DDBJ databases">
        <title>Dyella sp. 7MK23 isolated from forest soil.</title>
        <authorList>
            <person name="Fu J."/>
        </authorList>
    </citation>
    <scope>NUCLEOTIDE SEQUENCE [LARGE SCALE GENOMIC DNA]</scope>
    <source>
        <strain evidence="5 6">7MK23</strain>
    </source>
</reference>
<dbReference type="InterPro" id="IPR051407">
    <property type="entry name" value="Bact_OM_lipoprot/Surf_antigen"/>
</dbReference>
<dbReference type="Proteomes" id="UP000651010">
    <property type="component" value="Unassembled WGS sequence"/>
</dbReference>
<evidence type="ECO:0000313" key="5">
    <source>
        <dbReference type="EMBL" id="MBE1161837.1"/>
    </source>
</evidence>
<proteinExistence type="predicted"/>
<evidence type="ECO:0000313" key="6">
    <source>
        <dbReference type="Proteomes" id="UP000651010"/>
    </source>
</evidence>
<organism evidence="5 6">
    <name type="scientific">Dyella acidiphila</name>
    <dbReference type="NCBI Taxonomy" id="2775866"/>
    <lineage>
        <taxon>Bacteria</taxon>
        <taxon>Pseudomonadati</taxon>
        <taxon>Pseudomonadota</taxon>
        <taxon>Gammaproteobacteria</taxon>
        <taxon>Lysobacterales</taxon>
        <taxon>Rhodanobacteraceae</taxon>
        <taxon>Dyella</taxon>
    </lineage>
</organism>
<accession>A0ABR9GCS1</accession>